<dbReference type="HOGENOM" id="CLU_2411122_0_0_5"/>
<geneLocation type="plasmid" evidence="2">
    <name>pRg502b</name>
</geneLocation>
<keyword evidence="3" id="KW-1185">Reference proteome</keyword>
<evidence type="ECO:0000256" key="1">
    <source>
        <dbReference type="SAM" id="MobiDB-lite"/>
    </source>
</evidence>
<dbReference type="AlphaFoldDB" id="S3I4J7"/>
<dbReference type="Proteomes" id="UP000014411">
    <property type="component" value="Unassembled WGS sequence"/>
</dbReference>
<gene>
    <name evidence="2" type="ORF">RGCCGE502_28438</name>
</gene>
<proteinExistence type="predicted"/>
<evidence type="ECO:0000313" key="3">
    <source>
        <dbReference type="Proteomes" id="UP000014411"/>
    </source>
</evidence>
<organism evidence="2 3">
    <name type="scientific">Rhizobium grahamii CCGE 502</name>
    <dbReference type="NCBI Taxonomy" id="990285"/>
    <lineage>
        <taxon>Bacteria</taxon>
        <taxon>Pseudomonadati</taxon>
        <taxon>Pseudomonadota</taxon>
        <taxon>Alphaproteobacteria</taxon>
        <taxon>Hyphomicrobiales</taxon>
        <taxon>Rhizobiaceae</taxon>
        <taxon>Rhizobium/Agrobacterium group</taxon>
        <taxon>Rhizobium</taxon>
    </lineage>
</organism>
<comment type="caution">
    <text evidence="2">The sequence shown here is derived from an EMBL/GenBank/DDBJ whole genome shotgun (WGS) entry which is preliminary data.</text>
</comment>
<reference evidence="2 3" key="1">
    <citation type="journal article" date="2012" name="J. Bacteriol.">
        <title>Genome sequence of Rhizobium grahamii CCGE502, a broad-host-range symbiont with low nodulation competitiveness in Phaseolus vulgaris.</title>
        <authorList>
            <person name="Althabegoiti M.J."/>
            <person name="Lozano L."/>
            <person name="Torres-Tejerizo G."/>
            <person name="Ormeno-Orrillo E."/>
            <person name="Rogel M.A."/>
            <person name="Gonzalez V."/>
            <person name="Martinez-Romero E."/>
        </authorList>
    </citation>
    <scope>NUCLEOTIDE SEQUENCE [LARGE SCALE GENOMIC DNA]</scope>
    <source>
        <strain evidence="2 3">CCGE 502</strain>
        <plasmid evidence="2">pRg502b</plasmid>
    </source>
</reference>
<accession>S3I4J7</accession>
<protein>
    <submittedName>
        <fullName evidence="2">Uncharacterized protein</fullName>
    </submittedName>
</protein>
<keyword evidence="2" id="KW-0614">Plasmid</keyword>
<dbReference type="EMBL" id="AEYE02000035">
    <property type="protein sequence ID" value="EPE94518.1"/>
    <property type="molecule type" value="Genomic_DNA"/>
</dbReference>
<feature type="compositionally biased region" description="Basic and acidic residues" evidence="1">
    <location>
        <begin position="71"/>
        <end position="86"/>
    </location>
</feature>
<name>S3I4J7_9HYPH</name>
<sequence length="92" mass="10232">MPPSLLLCVAGIIQIGLSLAQRDVKCRNCSSDCFLILIRSPKLPCPTNQGCGELIYGAVLEVVPVHESYQNEHNQKISCMPRERQPSFDMDD</sequence>
<feature type="region of interest" description="Disordered" evidence="1">
    <location>
        <begin position="71"/>
        <end position="92"/>
    </location>
</feature>
<evidence type="ECO:0000313" key="2">
    <source>
        <dbReference type="EMBL" id="EPE94518.1"/>
    </source>
</evidence>